<evidence type="ECO:0000313" key="1">
    <source>
        <dbReference type="EMBL" id="MCW1913804.1"/>
    </source>
</evidence>
<organism evidence="1 2">
    <name type="scientific">Luteolibacter rhizosphaerae</name>
    <dbReference type="NCBI Taxonomy" id="2989719"/>
    <lineage>
        <taxon>Bacteria</taxon>
        <taxon>Pseudomonadati</taxon>
        <taxon>Verrucomicrobiota</taxon>
        <taxon>Verrucomicrobiia</taxon>
        <taxon>Verrucomicrobiales</taxon>
        <taxon>Verrucomicrobiaceae</taxon>
        <taxon>Luteolibacter</taxon>
    </lineage>
</organism>
<name>A0ABT3G1U9_9BACT</name>
<gene>
    <name evidence="1" type="ORF">OJ996_09470</name>
</gene>
<dbReference type="Proteomes" id="UP001165653">
    <property type="component" value="Unassembled WGS sequence"/>
</dbReference>
<dbReference type="EMBL" id="JAPDDR010000004">
    <property type="protein sequence ID" value="MCW1913804.1"/>
    <property type="molecule type" value="Genomic_DNA"/>
</dbReference>
<keyword evidence="2" id="KW-1185">Reference proteome</keyword>
<protein>
    <submittedName>
        <fullName evidence="1">Uncharacterized protein</fullName>
    </submittedName>
</protein>
<evidence type="ECO:0000313" key="2">
    <source>
        <dbReference type="Proteomes" id="UP001165653"/>
    </source>
</evidence>
<accession>A0ABT3G1U9</accession>
<dbReference type="RefSeq" id="WP_264513305.1">
    <property type="nucleotide sequence ID" value="NZ_JAPDDR010000004.1"/>
</dbReference>
<proteinExistence type="predicted"/>
<comment type="caution">
    <text evidence="1">The sequence shown here is derived from an EMBL/GenBank/DDBJ whole genome shotgun (WGS) entry which is preliminary data.</text>
</comment>
<sequence>MDRRAGHRRRSVAVCRMKLQQNQIWKKGSEFIRITRLERLEVAYKSITDLSTKEGTHHVMTKKEFCRMIRGAKLVDESPGEP</sequence>
<reference evidence="1" key="1">
    <citation type="submission" date="2022-10" db="EMBL/GenBank/DDBJ databases">
        <title>Luteolibacter sp. GHJ8, whole genome shotgun sequencing project.</title>
        <authorList>
            <person name="Zhao G."/>
            <person name="Shen L."/>
        </authorList>
    </citation>
    <scope>NUCLEOTIDE SEQUENCE</scope>
    <source>
        <strain evidence="1">GHJ8</strain>
    </source>
</reference>